<dbReference type="eggNOG" id="KOG2409">
    <property type="taxonomic scope" value="Eukaryota"/>
</dbReference>
<dbReference type="STRING" id="31234.E3LGE5"/>
<dbReference type="Proteomes" id="UP000008281">
    <property type="component" value="Unassembled WGS sequence"/>
</dbReference>
<evidence type="ECO:0000313" key="6">
    <source>
        <dbReference type="Proteomes" id="UP000008281"/>
    </source>
</evidence>
<keyword evidence="6" id="KW-1185">Reference proteome</keyword>
<feature type="compositionally biased region" description="Basic and acidic residues" evidence="3">
    <location>
        <begin position="320"/>
        <end position="348"/>
    </location>
</feature>
<dbReference type="Pfam" id="PF05178">
    <property type="entry name" value="Kri1"/>
    <property type="match status" value="1"/>
</dbReference>
<evidence type="ECO:0000256" key="3">
    <source>
        <dbReference type="SAM" id="MobiDB-lite"/>
    </source>
</evidence>
<dbReference type="PANTHER" id="PTHR14490">
    <property type="entry name" value="ZINC FINGER, ZZ TYPE"/>
    <property type="match status" value="1"/>
</dbReference>
<organism evidence="6">
    <name type="scientific">Caenorhabditis remanei</name>
    <name type="common">Caenorhabditis vulgaris</name>
    <dbReference type="NCBI Taxonomy" id="31234"/>
    <lineage>
        <taxon>Eukaryota</taxon>
        <taxon>Metazoa</taxon>
        <taxon>Ecdysozoa</taxon>
        <taxon>Nematoda</taxon>
        <taxon>Chromadorea</taxon>
        <taxon>Rhabditida</taxon>
        <taxon>Rhabditina</taxon>
        <taxon>Rhabditomorpha</taxon>
        <taxon>Rhabditoidea</taxon>
        <taxon>Rhabditidae</taxon>
        <taxon>Peloderinae</taxon>
        <taxon>Caenorhabditis</taxon>
    </lineage>
</organism>
<dbReference type="InterPro" id="IPR018034">
    <property type="entry name" value="Kri1"/>
</dbReference>
<dbReference type="PANTHER" id="PTHR14490:SF5">
    <property type="entry name" value="PROTEIN KRI1 HOMOLOG"/>
    <property type="match status" value="1"/>
</dbReference>
<feature type="region of interest" description="Disordered" evidence="3">
    <location>
        <begin position="114"/>
        <end position="137"/>
    </location>
</feature>
<protein>
    <recommendedName>
        <fullName evidence="2">Protein KRI1 homolog</fullName>
    </recommendedName>
</protein>
<feature type="domain" description="Kri1-like C-terminal" evidence="4">
    <location>
        <begin position="539"/>
        <end position="626"/>
    </location>
</feature>
<feature type="compositionally biased region" description="Acidic residues" evidence="3">
    <location>
        <begin position="694"/>
        <end position="712"/>
    </location>
</feature>
<feature type="compositionally biased region" description="Basic and acidic residues" evidence="3">
    <location>
        <begin position="714"/>
        <end position="723"/>
    </location>
</feature>
<feature type="region of interest" description="Disordered" evidence="3">
    <location>
        <begin position="313"/>
        <end position="348"/>
    </location>
</feature>
<dbReference type="GO" id="GO:0030686">
    <property type="term" value="C:90S preribosome"/>
    <property type="evidence" value="ECO:0007669"/>
    <property type="project" value="TreeGrafter"/>
</dbReference>
<dbReference type="HOGENOM" id="CLU_009647_0_1_1"/>
<feature type="compositionally biased region" description="Basic residues" evidence="3">
    <location>
        <begin position="667"/>
        <end position="680"/>
    </location>
</feature>
<feature type="region of interest" description="Disordered" evidence="3">
    <location>
        <begin position="638"/>
        <end position="740"/>
    </location>
</feature>
<feature type="compositionally biased region" description="Acidic residues" evidence="3">
    <location>
        <begin position="644"/>
        <end position="662"/>
    </location>
</feature>
<dbReference type="GO" id="GO:0005730">
    <property type="term" value="C:nucleolus"/>
    <property type="evidence" value="ECO:0007669"/>
    <property type="project" value="TreeGrafter"/>
</dbReference>
<evidence type="ECO:0000256" key="1">
    <source>
        <dbReference type="ARBA" id="ARBA00007473"/>
    </source>
</evidence>
<feature type="region of interest" description="Disordered" evidence="3">
    <location>
        <begin position="150"/>
        <end position="174"/>
    </location>
</feature>
<feature type="compositionally biased region" description="Basic residues" evidence="3">
    <location>
        <begin position="729"/>
        <end position="740"/>
    </location>
</feature>
<feature type="compositionally biased region" description="Acidic residues" evidence="3">
    <location>
        <begin position="460"/>
        <end position="481"/>
    </location>
</feature>
<evidence type="ECO:0000313" key="5">
    <source>
        <dbReference type="EMBL" id="EFO86284.1"/>
    </source>
</evidence>
<evidence type="ECO:0000259" key="4">
    <source>
        <dbReference type="Pfam" id="PF12936"/>
    </source>
</evidence>
<name>E3LGE5_CAERE</name>
<comment type="similarity">
    <text evidence="1">Belongs to the KRI1 family.</text>
</comment>
<dbReference type="OrthoDB" id="10252032at2759"/>
<dbReference type="GO" id="GO:0000447">
    <property type="term" value="P:endonucleolytic cleavage in ITS1 to separate SSU-rRNA from 5.8S rRNA and LSU-rRNA from tricistronic rRNA transcript (SSU-rRNA, 5.8S rRNA, LSU-rRNA)"/>
    <property type="evidence" value="ECO:0007669"/>
    <property type="project" value="TreeGrafter"/>
</dbReference>
<reference evidence="5" key="1">
    <citation type="submission" date="2007-07" db="EMBL/GenBank/DDBJ databases">
        <title>PCAP assembly of the Caenorhabditis remanei genome.</title>
        <authorList>
            <consortium name="The Caenorhabditis remanei Sequencing Consortium"/>
            <person name="Wilson R.K."/>
        </authorList>
    </citation>
    <scope>NUCLEOTIDE SEQUENCE [LARGE SCALE GENOMIC DNA]</scope>
    <source>
        <strain evidence="5">PB4641</strain>
    </source>
</reference>
<dbReference type="EMBL" id="DS268408">
    <property type="protein sequence ID" value="EFO86284.1"/>
    <property type="molecule type" value="Genomic_DNA"/>
</dbReference>
<proteinExistence type="inferred from homology"/>
<sequence>MNKKKKISLFGDEEAGEQEGNGWEINKGYAQNYDNWRRLEEMQKSEYFFFCFNSKFLNFPVKDKYGDDDDDSSSESEPEWTDGHEEAFLRTLGALKSGDRSVFENGKSFFNDIQESSFSTKNSKEKPKKSKKNDEKMTIKDYERKLVLEKGGQIDESDEEAEYKKTQQKGYYEEQEEIRKSLAAAIHLGDDEDDEDILKERKKTSKELEDEDNDFYEWMKSEDGKADKKKAKELKHLKKFWKDDQKLDESEKFLRDYLLNKDYEPGENEENPTYDEIVALEEDEKELDKNRQYEQKYNFRFEDPDQEFIKQYPRTVAESMRTDDSSRKEKRHEREERKKKEKEEKKRELAELKKMKRSEIEQKLGKLRKAAGVDIPLTLDELNADFDPKEFDKKMKSIFNDEYYGVEENIQEDEDEKPVFSDVSEVNTFEINYFEFQMDDSDFEDYDNLDVEELKKKGVDEDEGDDEEVEEENVDEEDEQAEEKPKTKKSAMRNGKFDMVAAAQKAMSKDKNDSRRKSKRNALKDALAKKKPLFNPKEKTFEEYFNEYYALDYEDIIGDTPTRFKYREVEPNTFGLSTDEILEADERQLNAWASLKKVTAYRTSQEEFFDRKAYQRKAEDVDKKKRILSIDFGGKKSLKRKAEEEEMEKEMAEMGESEEHGDESEKKKKKKKRGKKKAPVKKVDWAVAPVKDTEEVEEEKEVEQEEPEEPEEPVVQKKPESEQNGHAGPPKKKARKRTKNKVRHWNPYSFIILFFQSNVIAEKFGEGMTDSRVKAYGLNPSRLKKGLVYGQ</sequence>
<feature type="region of interest" description="Disordered" evidence="3">
    <location>
        <begin position="454"/>
        <end position="527"/>
    </location>
</feature>
<dbReference type="Pfam" id="PF12936">
    <property type="entry name" value="Kri1_C"/>
    <property type="match status" value="1"/>
</dbReference>
<dbReference type="InterPro" id="IPR024626">
    <property type="entry name" value="Kri1-like_C"/>
</dbReference>
<dbReference type="InParanoid" id="E3LGE5"/>
<dbReference type="FunCoup" id="E3LGE5">
    <property type="interactions" value="1461"/>
</dbReference>
<gene>
    <name evidence="5" type="ORF">CRE_01939</name>
</gene>
<dbReference type="AlphaFoldDB" id="E3LGE5"/>
<evidence type="ECO:0000256" key="2">
    <source>
        <dbReference type="ARBA" id="ARBA00017294"/>
    </source>
</evidence>
<dbReference type="OMA" id="WDNYDPR"/>
<accession>E3LGE5</accession>
<feature type="region of interest" description="Disordered" evidence="3">
    <location>
        <begin position="1"/>
        <end position="20"/>
    </location>
</feature>